<dbReference type="InterPro" id="IPR016181">
    <property type="entry name" value="Acyl_CoA_acyltransferase"/>
</dbReference>
<proteinExistence type="predicted"/>
<evidence type="ECO:0000313" key="3">
    <source>
        <dbReference type="Proteomes" id="UP000026714"/>
    </source>
</evidence>
<dbReference type="STRING" id="34103.SAMN05421778_11595"/>
<dbReference type="Proteomes" id="UP000026714">
    <property type="component" value="Unassembled WGS sequence"/>
</dbReference>
<keyword evidence="3" id="KW-1185">Reference proteome</keyword>
<evidence type="ECO:0000313" key="2">
    <source>
        <dbReference type="EMBL" id="KDB52359.1"/>
    </source>
</evidence>
<comment type="caution">
    <text evidence="2">The sequence shown here is derived from an EMBL/GenBank/DDBJ whole genome shotgun (WGS) entry which is preliminary data.</text>
</comment>
<dbReference type="Gene3D" id="3.40.630.30">
    <property type="match status" value="1"/>
</dbReference>
<dbReference type="SUPFAM" id="SSF55729">
    <property type="entry name" value="Acyl-CoA N-acyltransferases (Nat)"/>
    <property type="match status" value="1"/>
</dbReference>
<dbReference type="AlphaFoldDB" id="A0A059KMB6"/>
<reference evidence="2 3" key="1">
    <citation type="journal article" date="2014" name="FEMS Microbiol. Ecol.">
        <title>Sphaerotilus natans encrusted with nanoball-shaped Fe(III) oxide minerals formed by nitrate-reducing mixotrophic Fe(II) oxidation.</title>
        <authorList>
            <person name="Park S."/>
            <person name="Kim D.H."/>
            <person name="Lee J.H."/>
            <person name="Hur H.G."/>
        </authorList>
    </citation>
    <scope>NUCLEOTIDE SEQUENCE [LARGE SCALE GENOMIC DNA]</scope>
    <source>
        <strain evidence="2 3">DSM 6575</strain>
    </source>
</reference>
<dbReference type="RefSeq" id="WP_037481241.1">
    <property type="nucleotide sequence ID" value="NZ_AZRA01000050.1"/>
</dbReference>
<name>A0A059KMB6_9BURK</name>
<dbReference type="PANTHER" id="PTHR31435:SF9">
    <property type="entry name" value="PROTEIN NATD1"/>
    <property type="match status" value="1"/>
</dbReference>
<accession>A0A059KMB6</accession>
<feature type="domain" description="N-acetyltransferase" evidence="1">
    <location>
        <begin position="11"/>
        <end position="96"/>
    </location>
</feature>
<organism evidence="2 3">
    <name type="scientific">Sphaerotilus natans subsp. natans DSM 6575</name>
    <dbReference type="NCBI Taxonomy" id="1286631"/>
    <lineage>
        <taxon>Bacteria</taxon>
        <taxon>Pseudomonadati</taxon>
        <taxon>Pseudomonadota</taxon>
        <taxon>Betaproteobacteria</taxon>
        <taxon>Burkholderiales</taxon>
        <taxon>Sphaerotilaceae</taxon>
        <taxon>Sphaerotilus</taxon>
    </lineage>
</organism>
<dbReference type="InterPro" id="IPR045057">
    <property type="entry name" value="Gcn5-rel_NAT"/>
</dbReference>
<dbReference type="Pfam" id="PF14542">
    <property type="entry name" value="Acetyltransf_CG"/>
    <property type="match status" value="1"/>
</dbReference>
<dbReference type="InterPro" id="IPR031165">
    <property type="entry name" value="GNAT_YJDJ"/>
</dbReference>
<gene>
    <name evidence="2" type="ORF">X805_19740</name>
</gene>
<evidence type="ECO:0000259" key="1">
    <source>
        <dbReference type="PROSITE" id="PS51729"/>
    </source>
</evidence>
<dbReference type="PANTHER" id="PTHR31435">
    <property type="entry name" value="PROTEIN NATD1"/>
    <property type="match status" value="1"/>
</dbReference>
<protein>
    <recommendedName>
        <fullName evidence="1">N-acetyltransferase domain-containing protein</fullName>
    </recommendedName>
</protein>
<dbReference type="EMBL" id="AZRA01000050">
    <property type="protein sequence ID" value="KDB52359.1"/>
    <property type="molecule type" value="Genomic_DNA"/>
</dbReference>
<sequence length="96" mass="10325">MTTPPTDLTIVHNTAASRFEAVVDGLTCVAAYHRSGDLIDMHHTGVPRALEGRGIAAALVRAALDWAAAEGLKVRPSCSYVRVYMQRHPQTQGLQG</sequence>
<dbReference type="eggNOG" id="COG2388">
    <property type="taxonomic scope" value="Bacteria"/>
</dbReference>
<dbReference type="PROSITE" id="PS51729">
    <property type="entry name" value="GNAT_YJDJ"/>
    <property type="match status" value="1"/>
</dbReference>